<evidence type="ECO:0000313" key="8">
    <source>
        <dbReference type="Proteomes" id="UP000234748"/>
    </source>
</evidence>
<keyword evidence="6" id="KW-0449">Lipoprotein</keyword>
<dbReference type="GO" id="GO:0042956">
    <property type="term" value="P:maltodextrin transmembrane transport"/>
    <property type="evidence" value="ECO:0007669"/>
    <property type="project" value="TreeGrafter"/>
</dbReference>
<keyword evidence="2 6" id="KW-0813">Transport</keyword>
<keyword evidence="6" id="KW-0472">Membrane</keyword>
<keyword evidence="6" id="KW-1003">Cell membrane</keyword>
<evidence type="ECO:0000256" key="2">
    <source>
        <dbReference type="ARBA" id="ARBA00022448"/>
    </source>
</evidence>
<proteinExistence type="inferred from homology"/>
<dbReference type="SUPFAM" id="SSF53850">
    <property type="entry name" value="Periplasmic binding protein-like II"/>
    <property type="match status" value="1"/>
</dbReference>
<reference evidence="7 8" key="1">
    <citation type="submission" date="2017-11" db="EMBL/GenBank/DDBJ databases">
        <title>Comparitive Functional Genomics of Dry Heat Resistant strains isolated from the Viking Spacecraft.</title>
        <authorList>
            <person name="Seuylemezian A."/>
            <person name="Cooper K."/>
            <person name="Vaishampayan P."/>
        </authorList>
    </citation>
    <scope>NUCLEOTIDE SEQUENCE [LARGE SCALE GENOMIC DNA]</scope>
    <source>
        <strain evidence="7 8">V1-29</strain>
    </source>
</reference>
<dbReference type="PANTHER" id="PTHR30061:SF50">
    <property type="entry name" value="MALTOSE_MALTODEXTRIN-BINDING PERIPLASMIC PROTEIN"/>
    <property type="match status" value="1"/>
</dbReference>
<feature type="chain" id="PRO_5039760982" description="Maltodextrin-binding protein" evidence="6">
    <location>
        <begin position="22"/>
        <end position="433"/>
    </location>
</feature>
<evidence type="ECO:0000313" key="7">
    <source>
        <dbReference type="EMBL" id="PLT29466.1"/>
    </source>
</evidence>
<dbReference type="PROSITE" id="PS01037">
    <property type="entry name" value="SBP_BACTERIAL_1"/>
    <property type="match status" value="1"/>
</dbReference>
<gene>
    <name evidence="7" type="ORF">CUU66_12840</name>
</gene>
<dbReference type="OrthoDB" id="9766758at2"/>
<dbReference type="PROSITE" id="PS51257">
    <property type="entry name" value="PROKAR_LIPOPROTEIN"/>
    <property type="match status" value="1"/>
</dbReference>
<evidence type="ECO:0000256" key="6">
    <source>
        <dbReference type="RuleBase" id="RU365005"/>
    </source>
</evidence>
<dbReference type="InterPro" id="IPR006061">
    <property type="entry name" value="SBP_1_CS"/>
</dbReference>
<dbReference type="GO" id="GO:1901982">
    <property type="term" value="F:maltose binding"/>
    <property type="evidence" value="ECO:0007669"/>
    <property type="project" value="TreeGrafter"/>
</dbReference>
<dbReference type="PRINTS" id="PR00181">
    <property type="entry name" value="MALTOSEBP"/>
</dbReference>
<dbReference type="Pfam" id="PF13416">
    <property type="entry name" value="SBP_bac_8"/>
    <property type="match status" value="1"/>
</dbReference>
<evidence type="ECO:0000256" key="4">
    <source>
        <dbReference type="ARBA" id="ARBA00022729"/>
    </source>
</evidence>
<dbReference type="GO" id="GO:0015768">
    <property type="term" value="P:maltose transport"/>
    <property type="evidence" value="ECO:0007669"/>
    <property type="project" value="TreeGrafter"/>
</dbReference>
<keyword evidence="3 6" id="KW-0762">Sugar transport</keyword>
<dbReference type="RefSeq" id="WP_101642780.1">
    <property type="nucleotide sequence ID" value="NZ_PGUY01000039.1"/>
</dbReference>
<dbReference type="CDD" id="cd13586">
    <property type="entry name" value="PBP2_Maltose_binding_like"/>
    <property type="match status" value="1"/>
</dbReference>
<evidence type="ECO:0000256" key="1">
    <source>
        <dbReference type="ARBA" id="ARBA00008520"/>
    </source>
</evidence>
<dbReference type="GO" id="GO:0015144">
    <property type="term" value="F:carbohydrate transmembrane transporter activity"/>
    <property type="evidence" value="ECO:0007669"/>
    <property type="project" value="InterPro"/>
</dbReference>
<comment type="subcellular location">
    <subcellularLocation>
        <location evidence="6">Cell membrane</location>
        <topology evidence="6">Lipid-anchor</topology>
    </subcellularLocation>
</comment>
<dbReference type="PANTHER" id="PTHR30061">
    <property type="entry name" value="MALTOSE-BINDING PERIPLASMIC PROTEIN"/>
    <property type="match status" value="1"/>
</dbReference>
<feature type="signal peptide" evidence="6">
    <location>
        <begin position="1"/>
        <end position="21"/>
    </location>
</feature>
<keyword evidence="4 6" id="KW-0732">Signal</keyword>
<evidence type="ECO:0000256" key="3">
    <source>
        <dbReference type="ARBA" id="ARBA00022597"/>
    </source>
</evidence>
<protein>
    <recommendedName>
        <fullName evidence="5 6">Maltodextrin-binding protein</fullName>
    </recommendedName>
</protein>
<dbReference type="Proteomes" id="UP000234748">
    <property type="component" value="Unassembled WGS sequence"/>
</dbReference>
<dbReference type="AlphaFoldDB" id="A0A2N5M522"/>
<keyword evidence="8" id="KW-1185">Reference proteome</keyword>
<organism evidence="7 8">
    <name type="scientific">Peribacillus deserti</name>
    <dbReference type="NCBI Taxonomy" id="673318"/>
    <lineage>
        <taxon>Bacteria</taxon>
        <taxon>Bacillati</taxon>
        <taxon>Bacillota</taxon>
        <taxon>Bacilli</taxon>
        <taxon>Bacillales</taxon>
        <taxon>Bacillaceae</taxon>
        <taxon>Peribacillus</taxon>
    </lineage>
</organism>
<dbReference type="InterPro" id="IPR006060">
    <property type="entry name" value="Maltose/Cyclodextrin-bd"/>
</dbReference>
<accession>A0A2N5M522</accession>
<comment type="caution">
    <text evidence="7">The sequence shown here is derived from an EMBL/GenBank/DDBJ whole genome shotgun (WGS) entry which is preliminary data.</text>
</comment>
<dbReference type="InterPro" id="IPR006059">
    <property type="entry name" value="SBP"/>
</dbReference>
<comment type="similarity">
    <text evidence="1 6">Belongs to the bacterial solute-binding protein 1 family.</text>
</comment>
<name>A0A2N5M522_9BACI</name>
<sequence length="433" mass="47046">MELKKIFSVLATGALTASLLAACSGESANKSAPTQPAKKPAEAVKLEPEAGATLKLWDNGGKEGAWAKAVAAEFTKKYSVPVKVEESAHDKAAEKVDAAGPTGKGPDVFHAPHDHVGNMENSGAIFENKLGKAYTDRFVDAAITGTTGKEKQYGFPLAVETYALYYNKKLVKEPAETWEELFKQAKEFQKGSTDKDRKYGLMLEPGNYYIAHSIVGGYGGYVFGGKNGTDVKDLGLDSKGAIQAGEFVKKIHDELLPLKNEDIKGDLISSMFNEGKLMYRISGPWDIKNHQDAKVDFGVTTLPKLENGKVPTSFSGIKAYYVSAYTKYPKAATLLAEFATSDEMLIKRYEMTGQMPASKKALETDAIKNDAVLNGFAKQLKYAQPMPNIAEMQSVWEPAGKAFTAIWNGQASPKEALTNATKDIKGKIENQQK</sequence>
<dbReference type="EMBL" id="PGUY01000039">
    <property type="protein sequence ID" value="PLT29466.1"/>
    <property type="molecule type" value="Genomic_DNA"/>
</dbReference>
<evidence type="ECO:0000256" key="5">
    <source>
        <dbReference type="ARBA" id="ARBA00030303"/>
    </source>
</evidence>
<dbReference type="Gene3D" id="3.40.190.10">
    <property type="entry name" value="Periplasmic binding protein-like II"/>
    <property type="match status" value="2"/>
</dbReference>
<dbReference type="GO" id="GO:0055052">
    <property type="term" value="C:ATP-binding cassette (ABC) transporter complex, substrate-binding subunit-containing"/>
    <property type="evidence" value="ECO:0007669"/>
    <property type="project" value="TreeGrafter"/>
</dbReference>